<sequence length="31" mass="3480">MFDHKLAMAYITGRIAESFKTDLCHVLGLPT</sequence>
<dbReference type="AlphaFoldDB" id="A0A1J8PNX6"/>
<evidence type="ECO:0000313" key="2">
    <source>
        <dbReference type="Proteomes" id="UP000183567"/>
    </source>
</evidence>
<name>A0A1J8PNX6_9AGAM</name>
<evidence type="ECO:0000313" key="1">
    <source>
        <dbReference type="EMBL" id="OJA10613.1"/>
    </source>
</evidence>
<organism evidence="1 2">
    <name type="scientific">Rhizopogon vesiculosus</name>
    <dbReference type="NCBI Taxonomy" id="180088"/>
    <lineage>
        <taxon>Eukaryota</taxon>
        <taxon>Fungi</taxon>
        <taxon>Dikarya</taxon>
        <taxon>Basidiomycota</taxon>
        <taxon>Agaricomycotina</taxon>
        <taxon>Agaricomycetes</taxon>
        <taxon>Agaricomycetidae</taxon>
        <taxon>Boletales</taxon>
        <taxon>Suillineae</taxon>
        <taxon>Rhizopogonaceae</taxon>
        <taxon>Rhizopogon</taxon>
    </lineage>
</organism>
<reference evidence="1 2" key="1">
    <citation type="submission" date="2016-03" db="EMBL/GenBank/DDBJ databases">
        <title>Comparative genomics of the ectomycorrhizal sister species Rhizopogon vinicolor and Rhizopogon vesiculosus (Basidiomycota: Boletales) reveals a divergence of the mating type B locus.</title>
        <authorList>
            <person name="Mujic A.B."/>
            <person name="Kuo A."/>
            <person name="Tritt A."/>
            <person name="Lipzen A."/>
            <person name="Chen C."/>
            <person name="Johnson J."/>
            <person name="Sharma A."/>
            <person name="Barry K."/>
            <person name="Grigoriev I.V."/>
            <person name="Spatafora J.W."/>
        </authorList>
    </citation>
    <scope>NUCLEOTIDE SEQUENCE [LARGE SCALE GENOMIC DNA]</scope>
    <source>
        <strain evidence="1 2">AM-OR11-056</strain>
    </source>
</reference>
<keyword evidence="2" id="KW-1185">Reference proteome</keyword>
<dbReference type="EMBL" id="LVVM01005422">
    <property type="protein sequence ID" value="OJA10613.1"/>
    <property type="molecule type" value="Genomic_DNA"/>
</dbReference>
<proteinExistence type="predicted"/>
<protein>
    <submittedName>
        <fullName evidence="1">Uncharacterized protein</fullName>
    </submittedName>
</protein>
<comment type="caution">
    <text evidence="1">The sequence shown here is derived from an EMBL/GenBank/DDBJ whole genome shotgun (WGS) entry which is preliminary data.</text>
</comment>
<gene>
    <name evidence="1" type="ORF">AZE42_14104</name>
</gene>
<dbReference type="Proteomes" id="UP000183567">
    <property type="component" value="Unassembled WGS sequence"/>
</dbReference>
<accession>A0A1J8PNX6</accession>